<gene>
    <name evidence="5" type="ORF">FGLOB1_10456</name>
</gene>
<keyword evidence="2" id="KW-0040">ANK repeat</keyword>
<feature type="region of interest" description="Disordered" evidence="3">
    <location>
        <begin position="182"/>
        <end position="211"/>
    </location>
</feature>
<dbReference type="PANTHER" id="PTHR46082:SF11">
    <property type="entry name" value="AAA+ ATPASE DOMAIN-CONTAINING PROTEIN-RELATED"/>
    <property type="match status" value="1"/>
</dbReference>
<dbReference type="Pfam" id="PF24883">
    <property type="entry name" value="NPHP3_N"/>
    <property type="match status" value="1"/>
</dbReference>
<dbReference type="PRINTS" id="PR01415">
    <property type="entry name" value="ANKYRIN"/>
</dbReference>
<dbReference type="Gene3D" id="3.40.50.300">
    <property type="entry name" value="P-loop containing nucleotide triphosphate hydrolases"/>
    <property type="match status" value="1"/>
</dbReference>
<dbReference type="GO" id="GO:0003824">
    <property type="term" value="F:catalytic activity"/>
    <property type="evidence" value="ECO:0007669"/>
    <property type="project" value="InterPro"/>
</dbReference>
<feature type="repeat" description="ANK" evidence="2">
    <location>
        <begin position="1296"/>
        <end position="1328"/>
    </location>
</feature>
<keyword evidence="1" id="KW-0677">Repeat</keyword>
<dbReference type="Gene3D" id="3.40.50.1580">
    <property type="entry name" value="Nucleoside phosphorylase domain"/>
    <property type="match status" value="1"/>
</dbReference>
<feature type="repeat" description="ANK" evidence="2">
    <location>
        <begin position="1369"/>
        <end position="1401"/>
    </location>
</feature>
<dbReference type="EMBL" id="JAAQPF010000505">
    <property type="protein sequence ID" value="KAF5700991.1"/>
    <property type="molecule type" value="Genomic_DNA"/>
</dbReference>
<feature type="compositionally biased region" description="Basic and acidic residues" evidence="3">
    <location>
        <begin position="188"/>
        <end position="203"/>
    </location>
</feature>
<feature type="repeat" description="ANK" evidence="2">
    <location>
        <begin position="1233"/>
        <end position="1265"/>
    </location>
</feature>
<accession>A0A8H6D1I8</accession>
<dbReference type="Proteomes" id="UP000532311">
    <property type="component" value="Unassembled WGS sequence"/>
</dbReference>
<dbReference type="Gene3D" id="1.25.40.20">
    <property type="entry name" value="Ankyrin repeat-containing domain"/>
    <property type="match status" value="4"/>
</dbReference>
<dbReference type="SMART" id="SM00248">
    <property type="entry name" value="ANK"/>
    <property type="match status" value="12"/>
</dbReference>
<evidence type="ECO:0000256" key="1">
    <source>
        <dbReference type="ARBA" id="ARBA00022737"/>
    </source>
</evidence>
<dbReference type="InterPro" id="IPR056884">
    <property type="entry name" value="NPHP3-like_N"/>
</dbReference>
<dbReference type="InterPro" id="IPR002110">
    <property type="entry name" value="Ankyrin_rpt"/>
</dbReference>
<dbReference type="InterPro" id="IPR036770">
    <property type="entry name" value="Ankyrin_rpt-contain_sf"/>
</dbReference>
<evidence type="ECO:0000256" key="3">
    <source>
        <dbReference type="SAM" id="MobiDB-lite"/>
    </source>
</evidence>
<dbReference type="SUPFAM" id="SSF52540">
    <property type="entry name" value="P-loop containing nucleoside triphosphate hydrolases"/>
    <property type="match status" value="1"/>
</dbReference>
<feature type="domain" description="Nephrocystin 3-like N-terminal" evidence="4">
    <location>
        <begin position="384"/>
        <end position="541"/>
    </location>
</feature>
<evidence type="ECO:0000259" key="4">
    <source>
        <dbReference type="Pfam" id="PF24883"/>
    </source>
</evidence>
<dbReference type="GO" id="GO:0009116">
    <property type="term" value="P:nucleoside metabolic process"/>
    <property type="evidence" value="ECO:0007669"/>
    <property type="project" value="InterPro"/>
</dbReference>
<evidence type="ECO:0000313" key="6">
    <source>
        <dbReference type="Proteomes" id="UP000532311"/>
    </source>
</evidence>
<dbReference type="InterPro" id="IPR053137">
    <property type="entry name" value="NLR-like"/>
</dbReference>
<dbReference type="InterPro" id="IPR035994">
    <property type="entry name" value="Nucleoside_phosphorylase_sf"/>
</dbReference>
<evidence type="ECO:0000256" key="2">
    <source>
        <dbReference type="PROSITE-ProRule" id="PRU00023"/>
    </source>
</evidence>
<proteinExistence type="predicted"/>
<dbReference type="Pfam" id="PF12796">
    <property type="entry name" value="Ank_2"/>
    <property type="match status" value="3"/>
</dbReference>
<evidence type="ECO:0000313" key="5">
    <source>
        <dbReference type="EMBL" id="KAF5700991.1"/>
    </source>
</evidence>
<dbReference type="SUPFAM" id="SSF53167">
    <property type="entry name" value="Purine and uridine phosphorylases"/>
    <property type="match status" value="1"/>
</dbReference>
<reference evidence="5 6" key="1">
    <citation type="submission" date="2020-05" db="EMBL/GenBank/DDBJ databases">
        <title>Identification and distribution of gene clusters putatively required for synthesis of sphingolipid metabolism inhibitors in phylogenetically diverse species of the filamentous fungus Fusarium.</title>
        <authorList>
            <person name="Kim H.-S."/>
            <person name="Busman M."/>
            <person name="Brown D.W."/>
            <person name="Divon H."/>
            <person name="Uhlig S."/>
            <person name="Proctor R.H."/>
        </authorList>
    </citation>
    <scope>NUCLEOTIDE SEQUENCE [LARGE SCALE GENOMIC DNA]</scope>
    <source>
        <strain evidence="5 6">NRRL 26131</strain>
    </source>
</reference>
<dbReference type="PROSITE" id="PS50297">
    <property type="entry name" value="ANK_REP_REGION"/>
    <property type="match status" value="4"/>
</dbReference>
<feature type="repeat" description="ANK" evidence="2">
    <location>
        <begin position="1402"/>
        <end position="1438"/>
    </location>
</feature>
<sequence length="1615" mass="179565">MADPSTYTVGWICALTTELVAANSFFDEEYEVTLDAQAPGDNNSYSFGRMGKHGVVVASLPRAEYGIAPAASVARDMLRTFPNIRVGLMVGIGGGAPRPEHDIRLGDVVVSVPSGAKGGVLHHNRGKTMQQQEFQLTGSLNQPPQFLLTTVGALEADYEGQGHELNERIEEALSKRPRLRKRYARPTTETDRLYESSHIHSESPKSTACKDNCGEENIIAREDRGDDEDDPMIHYGLIASSDKLMKDATIRDKLAREEGVLCFEMEAAGLMNHFPCLIIRGICDYADTHKNKEWQGFAAMTAAAYAKELLQKIAPIKIQKEKPLAKVISELGTKLETITTSVKDTNATVNTMHADNRRLEIERWLKPPRSSTNVAKAKKRRHDGTGQWFIQSPAFTEFKAGSRKHLWLHGLAGCGKTVLSSQILDDLSAMDGIITLAHYFDFNDIEKRYLEGLLRSLAFQLYQHGGQDASTKLYGLFRSCQDGQQEPDELQLESCIKSMLSRVDRVFILIDALDECKSRDSLLSWIGRLAVENVQFLLTARPEDDIQSQTLRFFGKENCISLDKTAVNGDIKFYVRSVLDTNPRFIEKALSEDLRKEICAKVGEGADGMFRWAACQMDTLEACLTPNAVREALNSLPHDLPMTYERMLERIPSQYKSDSIRLLQFIVNCEQPLSPAEAVEILATRRDQHKDRVKFDPQDRLFKPSNIVRYCPGMIHIVPVTDEELDEEDPLHHWEEVHLTHFSVKEYLTERNSSFIPLQCAITITETSLAYLVDVKEPFYHMMKDSQFNVRDEEKECGLVIAIRGKHSRVAEILLEHNVSADASHPWYGPAISNASQSGLAKIVRVLIEAGANVNRDSPVNEDYCKPALCVASENGHLKIVEDLLQAGAHVGIHESVRLALINGHTAIVELLAEKVLEPRSIVITSQLLDSAASHGTIELVRRLLDTKPDISCISSALSVACKAGCMEIAWLIFQHAKAHHKATELEASPGSYKRLKFPVGIYLSSAAESGNEHLVQMLLDNVFDLSRVVDLRQISKDPAAEDVQEAILRALKGCHQRVITTLLDAMVNHAHTHDYTTLRAASEVQNHHILRNFSVTLNISSQLIPPFAKLMNLLYEIFLGDHKQIFQPLIKEAGAYYFQFEPEEPIEVAAGIGNAELVVQLIQADIVLNVGHALYLAVKHRHKHVVRILLNHITEKNLTIDNPKKILTLRILDSIVHMFLDQGIDFSYDCSDEDTPLHYAAKNGNVDLVERLLSHGHAVDPVGFAKCTPLHIASSTDVKRVLLAAGANVNAFNREGLTPLHTAAQRGAVEEIELMLQFGTSIYALSRCGLTLLDAVLSSYGKLSDSTMLRTTKFLLDSGLGANDKNGRGAIPLHYACEASRVDAAMLLIKNGADVNARDIDGFTPLHWVSDDHVSKATADLLSLLADHGADFNSQENRGFTALHVVGRFENHGSRVDVTRQYVLADMAELLLDYGVDIDARGNEGKTALYGFLKRGLLAVAELLIKRGADVKALTNNGETMLHAMNGKASSLCPNLLERGVRVNALTIEGWSPIAFALDRHSALREKHRLADISYQKKQIFLTMREVERAIKLLVEKGGKNIRNWQEEEFSLEG</sequence>
<comment type="caution">
    <text evidence="5">The sequence shown here is derived from an EMBL/GenBank/DDBJ whole genome shotgun (WGS) entry which is preliminary data.</text>
</comment>
<dbReference type="PROSITE" id="PS50088">
    <property type="entry name" value="ANK_REPEAT"/>
    <property type="match status" value="5"/>
</dbReference>
<organism evidence="5 6">
    <name type="scientific">Fusarium globosum</name>
    <dbReference type="NCBI Taxonomy" id="78864"/>
    <lineage>
        <taxon>Eukaryota</taxon>
        <taxon>Fungi</taxon>
        <taxon>Dikarya</taxon>
        <taxon>Ascomycota</taxon>
        <taxon>Pezizomycotina</taxon>
        <taxon>Sordariomycetes</taxon>
        <taxon>Hypocreomycetidae</taxon>
        <taxon>Hypocreales</taxon>
        <taxon>Nectriaceae</taxon>
        <taxon>Fusarium</taxon>
        <taxon>Fusarium fujikuroi species complex</taxon>
    </lineage>
</organism>
<dbReference type="PANTHER" id="PTHR46082">
    <property type="entry name" value="ATP/GTP-BINDING PROTEIN-RELATED"/>
    <property type="match status" value="1"/>
</dbReference>
<keyword evidence="6" id="KW-1185">Reference proteome</keyword>
<dbReference type="SUPFAM" id="SSF48403">
    <property type="entry name" value="Ankyrin repeat"/>
    <property type="match status" value="2"/>
</dbReference>
<feature type="repeat" description="ANK" evidence="2">
    <location>
        <begin position="1485"/>
        <end position="1517"/>
    </location>
</feature>
<name>A0A8H6D1I8_9HYPO</name>
<protein>
    <submittedName>
        <fullName evidence="5">Multiple ankyrin repeats single kh domain-containing protein</fullName>
    </submittedName>
</protein>
<dbReference type="InterPro" id="IPR027417">
    <property type="entry name" value="P-loop_NTPase"/>
</dbReference>